<evidence type="ECO:0000313" key="3">
    <source>
        <dbReference type="Proteomes" id="UP000029080"/>
    </source>
</evidence>
<feature type="domain" description="SGNH hydrolase-type esterase" evidence="1">
    <location>
        <begin position="45"/>
        <end position="198"/>
    </location>
</feature>
<proteinExistence type="predicted"/>
<name>A0A087E9H7_9BIFI</name>
<organism evidence="2 3">
    <name type="scientific">Bifidobacterium tsurumiense</name>
    <dbReference type="NCBI Taxonomy" id="356829"/>
    <lineage>
        <taxon>Bacteria</taxon>
        <taxon>Bacillati</taxon>
        <taxon>Actinomycetota</taxon>
        <taxon>Actinomycetes</taxon>
        <taxon>Bifidobacteriales</taxon>
        <taxon>Bifidobacteriaceae</taxon>
        <taxon>Bifidobacterium</taxon>
    </lineage>
</organism>
<evidence type="ECO:0000259" key="1">
    <source>
        <dbReference type="Pfam" id="PF13472"/>
    </source>
</evidence>
<keyword evidence="3" id="KW-1185">Reference proteome</keyword>
<dbReference type="Gene3D" id="3.40.50.1110">
    <property type="entry name" value="SGNH hydrolase"/>
    <property type="match status" value="1"/>
</dbReference>
<dbReference type="EMBL" id="JGZU01000018">
    <property type="protein sequence ID" value="KFJ04428.1"/>
    <property type="molecule type" value="Genomic_DNA"/>
</dbReference>
<comment type="caution">
    <text evidence="2">The sequence shown here is derived from an EMBL/GenBank/DDBJ whole genome shotgun (WGS) entry which is preliminary data.</text>
</comment>
<dbReference type="eggNOG" id="COG2755">
    <property type="taxonomic scope" value="Bacteria"/>
</dbReference>
<gene>
    <name evidence="2" type="ORF">BITS_1290</name>
</gene>
<dbReference type="AlphaFoldDB" id="A0A087E9H7"/>
<dbReference type="Pfam" id="PF13472">
    <property type="entry name" value="Lipase_GDSL_2"/>
    <property type="match status" value="1"/>
</dbReference>
<dbReference type="InterPro" id="IPR036514">
    <property type="entry name" value="SGNH_hydro_sf"/>
</dbReference>
<evidence type="ECO:0000313" key="2">
    <source>
        <dbReference type="EMBL" id="KFJ04428.1"/>
    </source>
</evidence>
<sequence>MLLAQAAWVAKTVHLLPEPQGDRDGIINPEGEMTKPSTSAIRFVAVGDSLIGSSGVTDQSLGLTPLMAQRIANATGKSVQWSTHAKLGSTMRRVRYRFMDELEDDIDLLFLCAGTNDVLARRNLDDWRDDLSAVLDIASTKAKRVLVASSAQAFRSPRIPGMLSEEILRRIDKQTEMSKQLCASRNIAYIDMAHAPLDINEEFWAS</sequence>
<dbReference type="Proteomes" id="UP000029080">
    <property type="component" value="Unassembled WGS sequence"/>
</dbReference>
<dbReference type="SUPFAM" id="SSF52266">
    <property type="entry name" value="SGNH hydrolase"/>
    <property type="match status" value="1"/>
</dbReference>
<protein>
    <submittedName>
        <fullName evidence="2">GDSL-like protein</fullName>
    </submittedName>
</protein>
<accession>A0A087E9H7</accession>
<reference evidence="2 3" key="1">
    <citation type="submission" date="2014-03" db="EMBL/GenBank/DDBJ databases">
        <title>Genomics of Bifidobacteria.</title>
        <authorList>
            <person name="Ventura M."/>
            <person name="Milani C."/>
            <person name="Lugli G.A."/>
        </authorList>
    </citation>
    <scope>NUCLEOTIDE SEQUENCE [LARGE SCALE GENOMIC DNA]</scope>
    <source>
        <strain evidence="2 3">JCM 13495</strain>
    </source>
</reference>
<dbReference type="InterPro" id="IPR013830">
    <property type="entry name" value="SGNH_hydro"/>
</dbReference>
<dbReference type="STRING" id="356829.BITS_1290"/>